<dbReference type="Proteomes" id="UP001194468">
    <property type="component" value="Unassembled WGS sequence"/>
</dbReference>
<proteinExistence type="predicted"/>
<dbReference type="AlphaFoldDB" id="A0AAD4BNQ8"/>
<comment type="caution">
    <text evidence="1">The sequence shown here is derived from an EMBL/GenBank/DDBJ whole genome shotgun (WGS) entry which is preliminary data.</text>
</comment>
<gene>
    <name evidence="1" type="ORF">L210DRAFT_2523362</name>
</gene>
<keyword evidence="2" id="KW-1185">Reference proteome</keyword>
<name>A0AAD4BNQ8_BOLED</name>
<evidence type="ECO:0000313" key="2">
    <source>
        <dbReference type="Proteomes" id="UP001194468"/>
    </source>
</evidence>
<reference evidence="1" key="2">
    <citation type="journal article" date="2020" name="Nat. Commun.">
        <title>Large-scale genome sequencing of mycorrhizal fungi provides insights into the early evolution of symbiotic traits.</title>
        <authorList>
            <person name="Miyauchi S."/>
            <person name="Kiss E."/>
            <person name="Kuo A."/>
            <person name="Drula E."/>
            <person name="Kohler A."/>
            <person name="Sanchez-Garcia M."/>
            <person name="Morin E."/>
            <person name="Andreopoulos B."/>
            <person name="Barry K.W."/>
            <person name="Bonito G."/>
            <person name="Buee M."/>
            <person name="Carver A."/>
            <person name="Chen C."/>
            <person name="Cichocki N."/>
            <person name="Clum A."/>
            <person name="Culley D."/>
            <person name="Crous P.W."/>
            <person name="Fauchery L."/>
            <person name="Girlanda M."/>
            <person name="Hayes R.D."/>
            <person name="Keri Z."/>
            <person name="LaButti K."/>
            <person name="Lipzen A."/>
            <person name="Lombard V."/>
            <person name="Magnuson J."/>
            <person name="Maillard F."/>
            <person name="Murat C."/>
            <person name="Nolan M."/>
            <person name="Ohm R.A."/>
            <person name="Pangilinan J."/>
            <person name="Pereira M.F."/>
            <person name="Perotto S."/>
            <person name="Peter M."/>
            <person name="Pfister S."/>
            <person name="Riley R."/>
            <person name="Sitrit Y."/>
            <person name="Stielow J.B."/>
            <person name="Szollosi G."/>
            <person name="Zifcakova L."/>
            <person name="Stursova M."/>
            <person name="Spatafora J.W."/>
            <person name="Tedersoo L."/>
            <person name="Vaario L.M."/>
            <person name="Yamada A."/>
            <person name="Yan M."/>
            <person name="Wang P."/>
            <person name="Xu J."/>
            <person name="Bruns T."/>
            <person name="Baldrian P."/>
            <person name="Vilgalys R."/>
            <person name="Dunand C."/>
            <person name="Henrissat B."/>
            <person name="Grigoriev I.V."/>
            <person name="Hibbett D."/>
            <person name="Nagy L.G."/>
            <person name="Martin F.M."/>
        </authorList>
    </citation>
    <scope>NUCLEOTIDE SEQUENCE</scope>
    <source>
        <strain evidence="1">BED1</strain>
    </source>
</reference>
<sequence>MLYQISAHALRVVPPLRSRRFCVQRREQLSRLLWMPPVHHRYKYINGTEGRALRSGWPRPTTSKKKTFLFHVHLINDNLVHPVKSSIVSIIDISTTHSLPTMNVGAFSLPPWRCLRARVLS</sequence>
<dbReference type="EMBL" id="WHUW01000025">
    <property type="protein sequence ID" value="KAF8435326.1"/>
    <property type="molecule type" value="Genomic_DNA"/>
</dbReference>
<accession>A0AAD4BNQ8</accession>
<evidence type="ECO:0000313" key="1">
    <source>
        <dbReference type="EMBL" id="KAF8435326.1"/>
    </source>
</evidence>
<protein>
    <submittedName>
        <fullName evidence="1">Uncharacterized protein</fullName>
    </submittedName>
</protein>
<organism evidence="1 2">
    <name type="scientific">Boletus edulis BED1</name>
    <dbReference type="NCBI Taxonomy" id="1328754"/>
    <lineage>
        <taxon>Eukaryota</taxon>
        <taxon>Fungi</taxon>
        <taxon>Dikarya</taxon>
        <taxon>Basidiomycota</taxon>
        <taxon>Agaricomycotina</taxon>
        <taxon>Agaricomycetes</taxon>
        <taxon>Agaricomycetidae</taxon>
        <taxon>Boletales</taxon>
        <taxon>Boletineae</taxon>
        <taxon>Boletaceae</taxon>
        <taxon>Boletoideae</taxon>
        <taxon>Boletus</taxon>
    </lineage>
</organism>
<reference evidence="1" key="1">
    <citation type="submission" date="2019-10" db="EMBL/GenBank/DDBJ databases">
        <authorList>
            <consortium name="DOE Joint Genome Institute"/>
            <person name="Kuo A."/>
            <person name="Miyauchi S."/>
            <person name="Kiss E."/>
            <person name="Drula E."/>
            <person name="Kohler A."/>
            <person name="Sanchez-Garcia M."/>
            <person name="Andreopoulos B."/>
            <person name="Barry K.W."/>
            <person name="Bonito G."/>
            <person name="Buee M."/>
            <person name="Carver A."/>
            <person name="Chen C."/>
            <person name="Cichocki N."/>
            <person name="Clum A."/>
            <person name="Culley D."/>
            <person name="Crous P.W."/>
            <person name="Fauchery L."/>
            <person name="Girlanda M."/>
            <person name="Hayes R."/>
            <person name="Keri Z."/>
            <person name="LaButti K."/>
            <person name="Lipzen A."/>
            <person name="Lombard V."/>
            <person name="Magnuson J."/>
            <person name="Maillard F."/>
            <person name="Morin E."/>
            <person name="Murat C."/>
            <person name="Nolan M."/>
            <person name="Ohm R."/>
            <person name="Pangilinan J."/>
            <person name="Pereira M."/>
            <person name="Perotto S."/>
            <person name="Peter M."/>
            <person name="Riley R."/>
            <person name="Sitrit Y."/>
            <person name="Stielow B."/>
            <person name="Szollosi G."/>
            <person name="Zifcakova L."/>
            <person name="Stursova M."/>
            <person name="Spatafora J.W."/>
            <person name="Tedersoo L."/>
            <person name="Vaario L.-M."/>
            <person name="Yamada A."/>
            <person name="Yan M."/>
            <person name="Wang P."/>
            <person name="Xu J."/>
            <person name="Bruns T."/>
            <person name="Baldrian P."/>
            <person name="Vilgalys R."/>
            <person name="Henrissat B."/>
            <person name="Grigoriev I.V."/>
            <person name="Hibbett D."/>
            <person name="Nagy L.G."/>
            <person name="Martin F.M."/>
        </authorList>
    </citation>
    <scope>NUCLEOTIDE SEQUENCE</scope>
    <source>
        <strain evidence="1">BED1</strain>
    </source>
</reference>